<dbReference type="PANTHER" id="PTHR33678">
    <property type="entry name" value="BLL1576 PROTEIN"/>
    <property type="match status" value="1"/>
</dbReference>
<sequence length="608" mass="70353">MTQKLQIYRIIDNAIIFDRCPTHTKVLLYLNFYWNIYVERVKGIPMNRSQITEALKALNIRPGEIADERLSEVFRILLLLIEELCEENEKLKEENQKLRDAINLLKGEQTRPDIKSSGKKPNNDISSEEERKTSNTSKKKKSKAKKHKIKIDRIEVCKVDQNILPDDAEFKGYQDVVVQEIIIKTDNVKYMKEIYYSPSQNKTYMGKLPPEVKGDFGPGVKSMVCTLKHVANVSEPRIHEFLDNFRIFISPASISRIITKNNELFHQEKADIFLAGLLSTDYQQIDDTSSRVRGQNYYTQIVCNPYYTAYFTAPHKDRLTVLDILRGDPDGKARSYLFNEEAFELLERFGLSKKLISQLREWVSGKILDEVQMQQLLEAIFPDRGKGKIRRTRIMEAAAVAAYHQQTDFPIVEVLLSDDAPQYKLLIYWQALCWVHDGRNYKKLRPVVPVHREKLDDFRGKYWDYYRKLSEFGANSSQEEAEALSAEFDQLFSTKTGYPALDERIAKSKAKKLGLLMVLKHPELPLHNNDAELGARAQVRKRDVSLHTMTEDGTKANDTFLTIGQTAKKLGVSAYEYIYDRISKHFRLPSLAELIRAKRFPEKVYDTG</sequence>
<dbReference type="EMBL" id="MT631629">
    <property type="protein sequence ID" value="QNO55780.1"/>
    <property type="molecule type" value="Genomic_DNA"/>
</dbReference>
<feature type="region of interest" description="Disordered" evidence="1">
    <location>
        <begin position="110"/>
        <end position="146"/>
    </location>
</feature>
<dbReference type="InterPro" id="IPR052344">
    <property type="entry name" value="Transposase-related"/>
</dbReference>
<dbReference type="AlphaFoldDB" id="A0A7G9Z696"/>
<reference evidence="3" key="1">
    <citation type="submission" date="2020-06" db="EMBL/GenBank/DDBJ databases">
        <title>Unique genomic features of the anaerobic methanotrophic archaea.</title>
        <authorList>
            <person name="Chadwick G.L."/>
            <person name="Skennerton C.T."/>
            <person name="Laso-Perez R."/>
            <person name="Leu A.O."/>
            <person name="Speth D.R."/>
            <person name="Yu H."/>
            <person name="Morgan-Lang C."/>
            <person name="Hatzenpichler R."/>
            <person name="Goudeau D."/>
            <person name="Malmstrom R."/>
            <person name="Brazelton W.J."/>
            <person name="Woyke T."/>
            <person name="Hallam S.J."/>
            <person name="Tyson G.W."/>
            <person name="Wegener G."/>
            <person name="Boetius A."/>
            <person name="Orphan V."/>
        </authorList>
    </citation>
    <scope>NUCLEOTIDE SEQUENCE</scope>
</reference>
<dbReference type="Pfam" id="PF03050">
    <property type="entry name" value="DDE_Tnp_IS66"/>
    <property type="match status" value="1"/>
</dbReference>
<accession>A0A7G9Z696</accession>
<feature type="domain" description="Transposase IS66 central" evidence="2">
    <location>
        <begin position="415"/>
        <end position="555"/>
    </location>
</feature>
<proteinExistence type="predicted"/>
<evidence type="ECO:0000313" key="3">
    <source>
        <dbReference type="EMBL" id="QNO55780.1"/>
    </source>
</evidence>
<feature type="compositionally biased region" description="Basic residues" evidence="1">
    <location>
        <begin position="137"/>
        <end position="146"/>
    </location>
</feature>
<name>A0A7G9Z696_9EURY</name>
<gene>
    <name evidence="3" type="ORF">DIJDKDOB_00011</name>
</gene>
<evidence type="ECO:0000259" key="2">
    <source>
        <dbReference type="Pfam" id="PF03050"/>
    </source>
</evidence>
<organism evidence="3">
    <name type="scientific">Candidatus Methanophaga sp. ANME-1 ERB7</name>
    <dbReference type="NCBI Taxonomy" id="2759913"/>
    <lineage>
        <taxon>Archaea</taxon>
        <taxon>Methanobacteriati</taxon>
        <taxon>Methanobacteriota</taxon>
        <taxon>Stenosarchaea group</taxon>
        <taxon>Methanomicrobia</taxon>
        <taxon>Candidatus Methanophagales</taxon>
        <taxon>Candidatus Methanophagaceae</taxon>
        <taxon>Candidatus Methanophaga</taxon>
    </lineage>
</organism>
<evidence type="ECO:0000256" key="1">
    <source>
        <dbReference type="SAM" id="MobiDB-lite"/>
    </source>
</evidence>
<dbReference type="InterPro" id="IPR004291">
    <property type="entry name" value="Transposase_IS66_central"/>
</dbReference>
<protein>
    <recommendedName>
        <fullName evidence="2">Transposase IS66 central domain-containing protein</fullName>
    </recommendedName>
</protein>